<comment type="caution">
    <text evidence="1">The sequence shown here is derived from an EMBL/GenBank/DDBJ whole genome shotgun (WGS) entry which is preliminary data.</text>
</comment>
<evidence type="ECO:0000313" key="2">
    <source>
        <dbReference type="Proteomes" id="UP000531950"/>
    </source>
</evidence>
<dbReference type="Proteomes" id="UP000531950">
    <property type="component" value="Unassembled WGS sequence"/>
</dbReference>
<dbReference type="EMBL" id="JACARG010000038">
    <property type="protein sequence ID" value="NWE14951.1"/>
    <property type="molecule type" value="Genomic_DNA"/>
</dbReference>
<protein>
    <submittedName>
        <fullName evidence="1">Uncharacterized protein</fullName>
    </submittedName>
</protein>
<proteinExistence type="predicted"/>
<organism evidence="1 2">
    <name type="scientific">Pseudomonas yamanorum</name>
    <dbReference type="NCBI Taxonomy" id="515393"/>
    <lineage>
        <taxon>Bacteria</taxon>
        <taxon>Pseudomonadati</taxon>
        <taxon>Pseudomonadota</taxon>
        <taxon>Gammaproteobacteria</taxon>
        <taxon>Pseudomonadales</taxon>
        <taxon>Pseudomonadaceae</taxon>
        <taxon>Pseudomonas</taxon>
    </lineage>
</organism>
<evidence type="ECO:0000313" key="1">
    <source>
        <dbReference type="EMBL" id="NWE14951.1"/>
    </source>
</evidence>
<dbReference type="RefSeq" id="WP_177120682.1">
    <property type="nucleotide sequence ID" value="NZ_JACAOQ010000013.1"/>
</dbReference>
<sequence>MHHRTGVQQASQGQTKRRKKPVLMRFLQGFDNFHEKITFGFRFVHACCIHTHMVDNSTGGKQVFRDRKQQRVNAFQGCVKTFKGDFFTLIQRF</sequence>
<dbReference type="AlphaFoldDB" id="A0A7Y8EHZ7"/>
<gene>
    <name evidence="1" type="ORF">HX822_18565</name>
</gene>
<reference evidence="1 2" key="1">
    <citation type="submission" date="2020-04" db="EMBL/GenBank/DDBJ databases">
        <title>Molecular characterization of pseudomonads from Agaricus bisporus reveal novel blotch 2 pathogens in Western Europe.</title>
        <authorList>
            <person name="Taparia T."/>
            <person name="Krijger M."/>
            <person name="Haynes E."/>
            <person name="Elpinstone J.G."/>
            <person name="Noble R."/>
            <person name="Van Der Wolf J."/>
        </authorList>
    </citation>
    <scope>NUCLEOTIDE SEQUENCE [LARGE SCALE GENOMIC DNA]</scope>
    <source>
        <strain evidence="1 2">IPO3782</strain>
    </source>
</reference>
<name>A0A7Y8EHZ7_9PSED</name>
<accession>A0A7Y8EHZ7</accession>